<dbReference type="AlphaFoldDB" id="A0AA46PFT3"/>
<dbReference type="Pfam" id="PF12710">
    <property type="entry name" value="HAD"/>
    <property type="match status" value="1"/>
</dbReference>
<dbReference type="Gene3D" id="1.20.1440.100">
    <property type="entry name" value="SG protein - dephosphorylation function"/>
    <property type="match status" value="1"/>
</dbReference>
<keyword evidence="2" id="KW-0479">Metal-binding</keyword>
<dbReference type="NCBIfam" id="TIGR01490">
    <property type="entry name" value="HAD-SF-IB-hyp1"/>
    <property type="match status" value="1"/>
</dbReference>
<dbReference type="Proteomes" id="UP001163947">
    <property type="component" value="Chromosome"/>
</dbReference>
<keyword evidence="3 5" id="KW-0378">Hydrolase</keyword>
<reference evidence="5" key="1">
    <citation type="submission" date="2022-09" db="EMBL/GenBank/DDBJ databases">
        <title>The genome sequence of Rhodococcus aetherivorans N1.</title>
        <authorList>
            <person name="Jiang W."/>
        </authorList>
    </citation>
    <scope>NUCLEOTIDE SEQUENCE</scope>
    <source>
        <strain evidence="5">N1</strain>
    </source>
</reference>
<comment type="similarity">
    <text evidence="1">Belongs to the HAD-like hydrolase superfamily. SerB family.</text>
</comment>
<organism evidence="5 6">
    <name type="scientific">Rhodococcus aetherivorans</name>
    <dbReference type="NCBI Taxonomy" id="191292"/>
    <lineage>
        <taxon>Bacteria</taxon>
        <taxon>Bacillati</taxon>
        <taxon>Actinomycetota</taxon>
        <taxon>Actinomycetes</taxon>
        <taxon>Mycobacteriales</taxon>
        <taxon>Nocardiaceae</taxon>
        <taxon>Rhodococcus</taxon>
    </lineage>
</organism>
<dbReference type="Gene3D" id="3.40.50.1000">
    <property type="entry name" value="HAD superfamily/HAD-like"/>
    <property type="match status" value="1"/>
</dbReference>
<evidence type="ECO:0000256" key="1">
    <source>
        <dbReference type="ARBA" id="ARBA00009184"/>
    </source>
</evidence>
<dbReference type="SUPFAM" id="SSF56784">
    <property type="entry name" value="HAD-like"/>
    <property type="match status" value="1"/>
</dbReference>
<evidence type="ECO:0000313" key="6">
    <source>
        <dbReference type="Proteomes" id="UP001163947"/>
    </source>
</evidence>
<dbReference type="GeneID" id="83624329"/>
<protein>
    <submittedName>
        <fullName evidence="5">HAD-IB family hydrolase</fullName>
    </submittedName>
</protein>
<evidence type="ECO:0000256" key="2">
    <source>
        <dbReference type="ARBA" id="ARBA00022723"/>
    </source>
</evidence>
<sequence>MTARCAFVDVDETLVAQVTLFSLLLFDGAERGAGGQARAHLAGLRSLRVRGVPRAVTNRAYYTWWQGRSLAEVAAAGRRWFARQLSLGGFFHEAVLADLAARTSDGFAIVLVSGSFAPALDPIAEHIGAAAVLCTDLESSAGRYTGVVRATMLGPDKARAVAAYARAHGTDLGRSIAYGDHVSDAPMLDLAGERVVVGEGMPGYPATRSIRTGVSEPVDR</sequence>
<evidence type="ECO:0000256" key="3">
    <source>
        <dbReference type="ARBA" id="ARBA00022801"/>
    </source>
</evidence>
<dbReference type="EMBL" id="CP106982">
    <property type="protein sequence ID" value="UYF94182.1"/>
    <property type="molecule type" value="Genomic_DNA"/>
</dbReference>
<dbReference type="PANTHER" id="PTHR43344">
    <property type="entry name" value="PHOSPHOSERINE PHOSPHATASE"/>
    <property type="match status" value="1"/>
</dbReference>
<dbReference type="RefSeq" id="WP_168578910.1">
    <property type="nucleotide sequence ID" value="NZ_CP069306.1"/>
</dbReference>
<dbReference type="GO" id="GO:0016787">
    <property type="term" value="F:hydrolase activity"/>
    <property type="evidence" value="ECO:0007669"/>
    <property type="project" value="UniProtKB-KW"/>
</dbReference>
<dbReference type="InterPro" id="IPR023214">
    <property type="entry name" value="HAD_sf"/>
</dbReference>
<keyword evidence="4" id="KW-0460">Magnesium</keyword>
<evidence type="ECO:0000256" key="4">
    <source>
        <dbReference type="ARBA" id="ARBA00022842"/>
    </source>
</evidence>
<dbReference type="GO" id="GO:0046872">
    <property type="term" value="F:metal ion binding"/>
    <property type="evidence" value="ECO:0007669"/>
    <property type="project" value="UniProtKB-KW"/>
</dbReference>
<dbReference type="NCBIfam" id="TIGR01488">
    <property type="entry name" value="HAD-SF-IB"/>
    <property type="match status" value="1"/>
</dbReference>
<dbReference type="InterPro" id="IPR036412">
    <property type="entry name" value="HAD-like_sf"/>
</dbReference>
<dbReference type="InterPro" id="IPR006385">
    <property type="entry name" value="HAD_hydro_SerB1"/>
</dbReference>
<dbReference type="PANTHER" id="PTHR43344:SF13">
    <property type="entry name" value="PHOSPHATASE RV3661-RELATED"/>
    <property type="match status" value="1"/>
</dbReference>
<gene>
    <name evidence="5" type="ORF">OCS65_27915</name>
</gene>
<proteinExistence type="inferred from homology"/>
<name>A0AA46PFT3_9NOCA</name>
<accession>A0AA46PFT3</accession>
<dbReference type="InterPro" id="IPR050582">
    <property type="entry name" value="HAD-like_SerB"/>
</dbReference>
<evidence type="ECO:0000313" key="5">
    <source>
        <dbReference type="EMBL" id="UYF94182.1"/>
    </source>
</evidence>